<evidence type="ECO:0000313" key="10">
    <source>
        <dbReference type="EMBL" id="SDY55841.1"/>
    </source>
</evidence>
<evidence type="ECO:0000256" key="1">
    <source>
        <dbReference type="ARBA" id="ARBA00004496"/>
    </source>
</evidence>
<dbReference type="GO" id="GO:0043093">
    <property type="term" value="P:FtsZ-dependent cytokinesis"/>
    <property type="evidence" value="ECO:0007669"/>
    <property type="project" value="TreeGrafter"/>
</dbReference>
<comment type="subcellular location">
    <subcellularLocation>
        <location evidence="1">Cytoplasm</location>
    </subcellularLocation>
</comment>
<evidence type="ECO:0000256" key="4">
    <source>
        <dbReference type="ARBA" id="ARBA00022618"/>
    </source>
</evidence>
<evidence type="ECO:0000256" key="3">
    <source>
        <dbReference type="ARBA" id="ARBA00022490"/>
    </source>
</evidence>
<comment type="function">
    <text evidence="7">Activator of cell division through the inhibition of FtsZ GTPase activity, therefore promoting FtsZ assembly into bundles of protofilaments necessary for the formation of the division Z ring. It is recruited early at mid-cell but it is not essential for cell division.</text>
</comment>
<proteinExistence type="predicted"/>
<dbReference type="InterPro" id="IPR036192">
    <property type="entry name" value="Cell_div_ZapA-like_sf"/>
</dbReference>
<keyword evidence="5" id="KW-0717">Septation</keyword>
<sequence>MVHETTLDVTVMGREFRIHCTEAEREGLLLAVSYLDQKMQEIKQAGKIVGTERIAIAAALSITHELLGLRAGKGFDIKEFKRRIESMVSKLDNVLSGQDHPDTLK</sequence>
<evidence type="ECO:0000313" key="11">
    <source>
        <dbReference type="Proteomes" id="UP000198640"/>
    </source>
</evidence>
<dbReference type="GO" id="GO:0005829">
    <property type="term" value="C:cytosol"/>
    <property type="evidence" value="ECO:0007669"/>
    <property type="project" value="TreeGrafter"/>
</dbReference>
<dbReference type="OrthoDB" id="5297208at2"/>
<gene>
    <name evidence="10" type="ORF">SAMN05421881_10434</name>
</gene>
<dbReference type="InterPro" id="IPR007838">
    <property type="entry name" value="Cell_div_ZapA-like"/>
</dbReference>
<dbReference type="AlphaFoldDB" id="A0A1H3KUP4"/>
<dbReference type="PANTHER" id="PTHR34981:SF1">
    <property type="entry name" value="CELL DIVISION PROTEIN ZAPA"/>
    <property type="match status" value="1"/>
</dbReference>
<evidence type="ECO:0000256" key="5">
    <source>
        <dbReference type="ARBA" id="ARBA00023210"/>
    </source>
</evidence>
<reference evidence="10 11" key="1">
    <citation type="submission" date="2016-10" db="EMBL/GenBank/DDBJ databases">
        <authorList>
            <person name="de Groot N.N."/>
        </authorList>
    </citation>
    <scope>NUCLEOTIDE SEQUENCE [LARGE SCALE GENOMIC DNA]</scope>
    <source>
        <strain evidence="10 11">Nm1</strain>
    </source>
</reference>
<evidence type="ECO:0000256" key="7">
    <source>
        <dbReference type="ARBA" id="ARBA00024910"/>
    </source>
</evidence>
<keyword evidence="6" id="KW-0131">Cell cycle</keyword>
<evidence type="ECO:0000256" key="6">
    <source>
        <dbReference type="ARBA" id="ARBA00023306"/>
    </source>
</evidence>
<evidence type="ECO:0000256" key="2">
    <source>
        <dbReference type="ARBA" id="ARBA00015195"/>
    </source>
</evidence>
<dbReference type="Gene3D" id="1.20.5.50">
    <property type="match status" value="1"/>
</dbReference>
<keyword evidence="3" id="KW-0963">Cytoplasm</keyword>
<protein>
    <recommendedName>
        <fullName evidence="2">Cell division protein ZapA</fullName>
    </recommendedName>
    <alternativeName>
        <fullName evidence="9">Z ring-associated protein ZapA</fullName>
    </alternativeName>
</protein>
<name>A0A1H3KUP4_9PROT</name>
<dbReference type="RefSeq" id="WP_090414806.1">
    <property type="nucleotide sequence ID" value="NZ_FNOY01000043.1"/>
</dbReference>
<dbReference type="EMBL" id="FNOY01000043">
    <property type="protein sequence ID" value="SDY55841.1"/>
    <property type="molecule type" value="Genomic_DNA"/>
</dbReference>
<dbReference type="Gene3D" id="3.30.160.880">
    <property type="entry name" value="Cell division protein ZapA protomer, N-terminal domain"/>
    <property type="match status" value="1"/>
</dbReference>
<dbReference type="GO" id="GO:0000917">
    <property type="term" value="P:division septum assembly"/>
    <property type="evidence" value="ECO:0007669"/>
    <property type="project" value="UniProtKB-KW"/>
</dbReference>
<dbReference type="SUPFAM" id="SSF102829">
    <property type="entry name" value="Cell division protein ZapA-like"/>
    <property type="match status" value="1"/>
</dbReference>
<comment type="subunit">
    <text evidence="8">Homodimer. Interacts with FtsZ.</text>
</comment>
<dbReference type="GO" id="GO:0000921">
    <property type="term" value="P:septin ring assembly"/>
    <property type="evidence" value="ECO:0007669"/>
    <property type="project" value="TreeGrafter"/>
</dbReference>
<evidence type="ECO:0000256" key="8">
    <source>
        <dbReference type="ARBA" id="ARBA00026068"/>
    </source>
</evidence>
<keyword evidence="4 10" id="KW-0132">Cell division</keyword>
<dbReference type="GO" id="GO:0030428">
    <property type="term" value="C:cell septum"/>
    <property type="evidence" value="ECO:0007669"/>
    <property type="project" value="TreeGrafter"/>
</dbReference>
<dbReference type="PANTHER" id="PTHR34981">
    <property type="entry name" value="CELL DIVISION PROTEIN ZAPA"/>
    <property type="match status" value="1"/>
</dbReference>
<organism evidence="10 11">
    <name type="scientific">Nitrosomonas halophila</name>
    <dbReference type="NCBI Taxonomy" id="44576"/>
    <lineage>
        <taxon>Bacteria</taxon>
        <taxon>Pseudomonadati</taxon>
        <taxon>Pseudomonadota</taxon>
        <taxon>Betaproteobacteria</taxon>
        <taxon>Nitrosomonadales</taxon>
        <taxon>Nitrosomonadaceae</taxon>
        <taxon>Nitrosomonas</taxon>
    </lineage>
</organism>
<accession>A0A1H3KUP4</accession>
<dbReference type="InterPro" id="IPR042233">
    <property type="entry name" value="Cell_div_ZapA_N"/>
</dbReference>
<dbReference type="GO" id="GO:0032153">
    <property type="term" value="C:cell division site"/>
    <property type="evidence" value="ECO:0007669"/>
    <property type="project" value="TreeGrafter"/>
</dbReference>
<dbReference type="STRING" id="44576.SAMN05421881_10434"/>
<dbReference type="Proteomes" id="UP000198640">
    <property type="component" value="Unassembled WGS sequence"/>
</dbReference>
<keyword evidence="11" id="KW-1185">Reference proteome</keyword>
<evidence type="ECO:0000256" key="9">
    <source>
        <dbReference type="ARBA" id="ARBA00033158"/>
    </source>
</evidence>
<dbReference type="Pfam" id="PF05164">
    <property type="entry name" value="ZapA"/>
    <property type="match status" value="1"/>
</dbReference>